<evidence type="ECO:0000256" key="1">
    <source>
        <dbReference type="SAM" id="Phobius"/>
    </source>
</evidence>
<organism evidence="2 3">
    <name type="scientific">Pseudomonas phage vB_PaeM_PA5oct</name>
    <dbReference type="NCBI Taxonomy" id="2163605"/>
    <lineage>
        <taxon>Viruses</taxon>
        <taxon>Duplodnaviria</taxon>
        <taxon>Heunggongvirae</taxon>
        <taxon>Uroviricota</taxon>
        <taxon>Caudoviricetes</taxon>
        <taxon>Arenbergviridae</taxon>
        <taxon>Wroclawvirus</taxon>
        <taxon>Wroclawvirus PA5oct</taxon>
    </lineage>
</organism>
<keyword evidence="3" id="KW-1185">Reference proteome</keyword>
<name>A0A4Y5JVK1_9CAUD</name>
<evidence type="ECO:0000313" key="3">
    <source>
        <dbReference type="Proteomes" id="UP000316733"/>
    </source>
</evidence>
<feature type="transmembrane region" description="Helical" evidence="1">
    <location>
        <begin position="52"/>
        <end position="78"/>
    </location>
</feature>
<sequence length="106" mass="12702">MNDSFMFYGQIINFVVFAIVVIVSFIKMIYIIADDETEDTLSEKINKHLFDWFWLAIGQFLFCFIPLLYTAFWAIIVLQHALVFITKQIINSNYIRKYRTFNKLKK</sequence>
<accession>A0A4Y5JVK1</accession>
<gene>
    <name evidence="2" type="ORF">EST35_0250</name>
</gene>
<feature type="transmembrane region" description="Helical" evidence="1">
    <location>
        <begin position="12"/>
        <end position="32"/>
    </location>
</feature>
<evidence type="ECO:0008006" key="4">
    <source>
        <dbReference type="Google" id="ProtNLM"/>
    </source>
</evidence>
<keyword evidence="1" id="KW-0812">Transmembrane</keyword>
<keyword evidence="1" id="KW-1133">Transmembrane helix</keyword>
<evidence type="ECO:0000313" key="2">
    <source>
        <dbReference type="EMBL" id="QCG76131.1"/>
    </source>
</evidence>
<keyword evidence="1" id="KW-0472">Membrane</keyword>
<dbReference type="Proteomes" id="UP000316733">
    <property type="component" value="Segment"/>
</dbReference>
<proteinExistence type="predicted"/>
<protein>
    <recommendedName>
        <fullName evidence="4">Transmembrane protein</fullName>
    </recommendedName>
</protein>
<dbReference type="EMBL" id="MK797984">
    <property type="protein sequence ID" value="QCG76131.1"/>
    <property type="molecule type" value="Genomic_DNA"/>
</dbReference>
<reference evidence="3" key="1">
    <citation type="journal article" date="2020" name="bioRxiv">
        <title>Integrative omics analysis of Pseudomonas aeruginosa virus PA5oct highlights the molecular complexity of jumbo phages.</title>
        <authorList>
            <person name="Lood C."/>
            <person name="Danis-Wlodarczyk K."/>
            <person name="Blasdel B.G."/>
            <person name="Jang H.B."/>
            <person name="Vandenheuvel D."/>
            <person name="Briers Y."/>
            <person name="Noben J.-P."/>
            <person name="van Noort V."/>
            <person name="Drulis-Kawa Z."/>
            <person name="Lavigne R."/>
        </authorList>
    </citation>
    <scope>NUCLEOTIDE SEQUENCE [LARGE SCALE GENOMIC DNA]</scope>
</reference>